<sequence>LDGQSKSHDAQRPYRNGGGSFDVIMRNVEPLLAGQSRMQVSARVTVTPRNLDLCSTLDAFIDAGFHSVGFSPMRASPYGQGEMQPDDLEIMLEQMIACGREF</sequence>
<evidence type="ECO:0000313" key="2">
    <source>
        <dbReference type="Proteomes" id="UP000553459"/>
    </source>
</evidence>
<accession>A0A845PXA2</accession>
<gene>
    <name evidence="1" type="ORF">GNY06_13060</name>
</gene>
<comment type="caution">
    <text evidence="1">The sequence shown here is derived from an EMBL/GenBank/DDBJ whole genome shotgun (WGS) entry which is preliminary data.</text>
</comment>
<keyword evidence="2" id="KW-1185">Reference proteome</keyword>
<dbReference type="AlphaFoldDB" id="A0A845PXA2"/>
<feature type="non-terminal residue" evidence="1">
    <location>
        <position position="1"/>
    </location>
</feature>
<reference evidence="1 2" key="1">
    <citation type="submission" date="2019-11" db="EMBL/GenBank/DDBJ databases">
        <title>Characterization of Elizabethkingia argenteiflava sp. nov., isolated from inner surface of Soybean Pods.</title>
        <authorList>
            <person name="Mo S."/>
        </authorList>
    </citation>
    <scope>NUCLEOTIDE SEQUENCE [LARGE SCALE GENOMIC DNA]</scope>
    <source>
        <strain evidence="1 2">YB22</strain>
    </source>
</reference>
<dbReference type="EMBL" id="JAAABJ010000684">
    <property type="protein sequence ID" value="NAW52265.1"/>
    <property type="molecule type" value="Genomic_DNA"/>
</dbReference>
<name>A0A845PXA2_9FLAO</name>
<evidence type="ECO:0000313" key="1">
    <source>
        <dbReference type="EMBL" id="NAW52265.1"/>
    </source>
</evidence>
<proteinExistence type="predicted"/>
<organism evidence="1 2">
    <name type="scientific">Elizabethkingia argenteiflava</name>
    <dbReference type="NCBI Taxonomy" id="2681556"/>
    <lineage>
        <taxon>Bacteria</taxon>
        <taxon>Pseudomonadati</taxon>
        <taxon>Bacteroidota</taxon>
        <taxon>Flavobacteriia</taxon>
        <taxon>Flavobacteriales</taxon>
        <taxon>Weeksellaceae</taxon>
        <taxon>Elizabethkingia</taxon>
    </lineage>
</organism>
<dbReference type="Proteomes" id="UP000553459">
    <property type="component" value="Unassembled WGS sequence"/>
</dbReference>
<dbReference type="InterPro" id="IPR013785">
    <property type="entry name" value="Aldolase_TIM"/>
</dbReference>
<protein>
    <submittedName>
        <fullName evidence="1">Radical SAM protein</fullName>
    </submittedName>
</protein>
<dbReference type="Gene3D" id="3.20.20.70">
    <property type="entry name" value="Aldolase class I"/>
    <property type="match status" value="1"/>
</dbReference>